<dbReference type="PANTHER" id="PTHR38108">
    <property type="entry name" value="UPF0319 PROTEIN YCCT"/>
    <property type="match status" value="1"/>
</dbReference>
<dbReference type="OrthoDB" id="7058190at2"/>
<dbReference type="EMBL" id="CP000749">
    <property type="protein sequence ID" value="ABR70161.1"/>
    <property type="molecule type" value="Genomic_DNA"/>
</dbReference>
<dbReference type="eggNOG" id="COG3110">
    <property type="taxonomic scope" value="Bacteria"/>
</dbReference>
<reference evidence="4" key="1">
    <citation type="submission" date="2007-06" db="EMBL/GenBank/DDBJ databases">
        <title>Complete sequence of Marinomonas sp. MWYL1.</title>
        <authorList>
            <consortium name="US DOE Joint Genome Institute"/>
            <person name="Copeland A."/>
            <person name="Lucas S."/>
            <person name="Lapidus A."/>
            <person name="Barry K."/>
            <person name="Glavina del Rio T."/>
            <person name="Dalin E."/>
            <person name="Tice H."/>
            <person name="Pitluck S."/>
            <person name="Kiss H."/>
            <person name="Brettin T."/>
            <person name="Bruce D."/>
            <person name="Detter J.C."/>
            <person name="Han C."/>
            <person name="Schmutz J."/>
            <person name="Larimer F."/>
            <person name="Land M."/>
            <person name="Hauser L."/>
            <person name="Kyrpides N."/>
            <person name="Kim E."/>
            <person name="Johnston A.W.B."/>
            <person name="Todd J.D."/>
            <person name="Rogers R."/>
            <person name="Wexler M."/>
            <person name="Bond P.L."/>
            <person name="Li Y."/>
            <person name="Richardson P."/>
        </authorList>
    </citation>
    <scope>NUCLEOTIDE SEQUENCE [LARGE SCALE GENOMIC DNA]</scope>
    <source>
        <strain evidence="4">MWYL1</strain>
    </source>
</reference>
<feature type="signal peptide" evidence="3">
    <location>
        <begin position="1"/>
        <end position="24"/>
    </location>
</feature>
<name>A6VUN2_MARMS</name>
<accession>A6VUN2</accession>
<dbReference type="Pfam" id="PF09829">
    <property type="entry name" value="DUF2057"/>
    <property type="match status" value="1"/>
</dbReference>
<dbReference type="InterPro" id="IPR018635">
    <property type="entry name" value="UPF0319"/>
</dbReference>
<organism evidence="4">
    <name type="scientific">Marinomonas sp. (strain MWYL1)</name>
    <dbReference type="NCBI Taxonomy" id="400668"/>
    <lineage>
        <taxon>Bacteria</taxon>
        <taxon>Pseudomonadati</taxon>
        <taxon>Pseudomonadota</taxon>
        <taxon>Gammaproteobacteria</taxon>
        <taxon>Oceanospirillales</taxon>
        <taxon>Oceanospirillaceae</taxon>
        <taxon>Marinomonas</taxon>
    </lineage>
</organism>
<gene>
    <name evidence="4" type="ordered locus">Mmwyl1_1232</name>
</gene>
<dbReference type="AlphaFoldDB" id="A6VUN2"/>
<evidence type="ECO:0000256" key="1">
    <source>
        <dbReference type="ARBA" id="ARBA00008490"/>
    </source>
</evidence>
<dbReference type="HOGENOM" id="CLU_073782_1_0_6"/>
<keyword evidence="2 3" id="KW-0732">Signal</keyword>
<dbReference type="KEGG" id="mmw:Mmwyl1_1232"/>
<proteinExistence type="inferred from homology"/>
<dbReference type="PANTHER" id="PTHR38108:SF1">
    <property type="entry name" value="UPF0319 PROTEIN YCCT"/>
    <property type="match status" value="1"/>
</dbReference>
<comment type="similarity">
    <text evidence="1">Belongs to the UPF0319 family.</text>
</comment>
<feature type="chain" id="PRO_5002704331" description="DUF2057 domain-containing protein" evidence="3">
    <location>
        <begin position="25"/>
        <end position="243"/>
    </location>
</feature>
<evidence type="ECO:0000313" key="4">
    <source>
        <dbReference type="EMBL" id="ABR70161.1"/>
    </source>
</evidence>
<dbReference type="STRING" id="400668.Mmwyl1_1232"/>
<evidence type="ECO:0000256" key="2">
    <source>
        <dbReference type="ARBA" id="ARBA00022729"/>
    </source>
</evidence>
<evidence type="ECO:0008006" key="5">
    <source>
        <dbReference type="Google" id="ProtNLM"/>
    </source>
</evidence>
<sequence>MKVRNRFIAFGALWCGFVTLPAMAATFEVPRSFEIMYVDLESAGHFGNDFKVDIDEGQHQIVVRFNKLLRSGGDTQKYQSEPIVLDLQFEKDTYFTLKAPYISTKKQAEANAKDPQFTIYDNVNGQDVDYKQQSLKTKSGLQNTRDYVSEIERLTAPNSTSNTNVSSAGPVPAPIIMTEDVALEMMQFWYNQSDDATRKDTRIWIADDMYKPTVANIQLEMFQFWFNKADKEAKKALQAWLVE</sequence>
<protein>
    <recommendedName>
        <fullName evidence="5">DUF2057 domain-containing protein</fullName>
    </recommendedName>
</protein>
<evidence type="ECO:0000256" key="3">
    <source>
        <dbReference type="SAM" id="SignalP"/>
    </source>
</evidence>